<evidence type="ECO:0000313" key="4">
    <source>
        <dbReference type="Proteomes" id="UP000199169"/>
    </source>
</evidence>
<dbReference type="STRING" id="1860102.ACCAA_430020"/>
<reference evidence="3 4" key="1">
    <citation type="submission" date="2016-06" db="EMBL/GenBank/DDBJ databases">
        <authorList>
            <person name="Kjaerup R.B."/>
            <person name="Dalgaard T.S."/>
            <person name="Juul-Madsen H.R."/>
        </authorList>
    </citation>
    <scope>NUCLEOTIDE SEQUENCE [LARGE SCALE GENOMIC DNA]</scope>
    <source>
        <strain evidence="3">3</strain>
    </source>
</reference>
<protein>
    <recommendedName>
        <fullName evidence="2">Ice-binding protein C-terminal domain-containing protein</fullName>
    </recommendedName>
</protein>
<keyword evidence="1" id="KW-0732">Signal</keyword>
<evidence type="ECO:0000256" key="1">
    <source>
        <dbReference type="SAM" id="SignalP"/>
    </source>
</evidence>
<dbReference type="NCBIfam" id="TIGR02595">
    <property type="entry name" value="PEP_CTERM"/>
    <property type="match status" value="1"/>
</dbReference>
<proteinExistence type="predicted"/>
<dbReference type="Pfam" id="PF07589">
    <property type="entry name" value="PEP-CTERM"/>
    <property type="match status" value="1"/>
</dbReference>
<feature type="chain" id="PRO_5008381630" description="Ice-binding protein C-terminal domain-containing protein" evidence="1">
    <location>
        <begin position="27"/>
        <end position="227"/>
    </location>
</feature>
<name>A0A1A8XQH6_9PROT</name>
<evidence type="ECO:0000313" key="3">
    <source>
        <dbReference type="EMBL" id="SBT07409.1"/>
    </source>
</evidence>
<feature type="signal peptide" evidence="1">
    <location>
        <begin position="1"/>
        <end position="26"/>
    </location>
</feature>
<evidence type="ECO:0000259" key="2">
    <source>
        <dbReference type="Pfam" id="PF07589"/>
    </source>
</evidence>
<keyword evidence="4" id="KW-1185">Reference proteome</keyword>
<feature type="domain" description="Ice-binding protein C-terminal" evidence="2">
    <location>
        <begin position="203"/>
        <end position="224"/>
    </location>
</feature>
<dbReference type="Proteomes" id="UP000199169">
    <property type="component" value="Unassembled WGS sequence"/>
</dbReference>
<dbReference type="InterPro" id="IPR013424">
    <property type="entry name" value="Ice-binding_C"/>
</dbReference>
<dbReference type="EMBL" id="FLQX01000120">
    <property type="protein sequence ID" value="SBT07409.1"/>
    <property type="molecule type" value="Genomic_DNA"/>
</dbReference>
<dbReference type="AlphaFoldDB" id="A0A1A8XQH6"/>
<organism evidence="3 4">
    <name type="scientific">Candidatus Accumulibacter aalborgensis</name>
    <dbReference type="NCBI Taxonomy" id="1860102"/>
    <lineage>
        <taxon>Bacteria</taxon>
        <taxon>Pseudomonadati</taxon>
        <taxon>Pseudomonadota</taxon>
        <taxon>Betaproteobacteria</taxon>
        <taxon>Candidatus Accumulibacter</taxon>
    </lineage>
</organism>
<dbReference type="RefSeq" id="WP_245754566.1">
    <property type="nucleotide sequence ID" value="NZ_FLQX01000120.1"/>
</dbReference>
<sequence length="227" mass="23134">MLHKVKSCRLVVAACLALTVPLAANAGTYSVSVGYADGLRGVGFFPSPWSGDAGITFFGITGPGDDSGAIMIRNTGSSAMTVYSTSVVINGTSLGNIWAGMFGAGVSIGVGDALILTNTFYYDFDTSDVAIITDAAHPCLGLGTDPAICATVFPTVTIDVDSVPTTFGDTGHVLDTEGFDYASVGNESFAWRPIGSVGGPAGIPEPASLALMGLGLAAFGFSRRRKS</sequence>
<accession>A0A1A8XQH6</accession>
<gene>
    <name evidence="3" type="ORF">ACCAA_430020</name>
</gene>